<dbReference type="SUPFAM" id="SSF47473">
    <property type="entry name" value="EF-hand"/>
    <property type="match status" value="2"/>
</dbReference>
<keyword evidence="1" id="KW-0479">Metal-binding</keyword>
<dbReference type="Pfam" id="PF17958">
    <property type="entry name" value="EF-hand_13"/>
    <property type="match status" value="1"/>
</dbReference>
<evidence type="ECO:0000256" key="1">
    <source>
        <dbReference type="ARBA" id="ARBA00022723"/>
    </source>
</evidence>
<dbReference type="InterPro" id="IPR041534">
    <property type="entry name" value="EF-hand_13"/>
</dbReference>
<accession>A0A6P5Z399</accession>
<feature type="compositionally biased region" description="Polar residues" evidence="3">
    <location>
        <begin position="95"/>
        <end position="104"/>
    </location>
</feature>
<dbReference type="InterPro" id="IPR011992">
    <property type="entry name" value="EF-hand-dom_pair"/>
</dbReference>
<evidence type="ECO:0000313" key="5">
    <source>
        <dbReference type="Proteomes" id="UP000515121"/>
    </source>
</evidence>
<evidence type="ECO:0000259" key="4">
    <source>
        <dbReference type="Pfam" id="PF17958"/>
    </source>
</evidence>
<evidence type="ECO:0000256" key="2">
    <source>
        <dbReference type="ARBA" id="ARBA00022837"/>
    </source>
</evidence>
<dbReference type="GO" id="GO:0046872">
    <property type="term" value="F:metal ion binding"/>
    <property type="evidence" value="ECO:0007669"/>
    <property type="project" value="UniProtKB-KW"/>
</dbReference>
<dbReference type="GeneID" id="111296657"/>
<protein>
    <submittedName>
        <fullName evidence="6">Probable serine/threonine protein phosphatase 2A regulatory subunit B''gamma isoform X3</fullName>
    </submittedName>
</protein>
<sequence length="453" mass="51570">MEAVVVGDLACLDAELLQLQEMSPSALKSNPEFTQKLFEQWLSLPDANKLVTSLVNDAKAGNPLNVPGNASSGSTATSNSLPSMFPAGSAPPLSPRSTSGSPRITKQRAGPSNLGSSLKVVSEPVKEMIPQFYFINGRPPPNELKEQCLFQINQFFYGHPDGLQLHEFKLVTKEICKLPSFFSSSLFRKIDVNSTGLITRDAFIDYWVNGKMLTMDMATQIYTTLKQPDLKYLSQDDFKPVLQELLATHPGLEFLQSTPEFQERYAETVIYRIYYYMNRSGNGHLTLRELKRGNLIDAMLHADEEEDINKVLRFKCIDLDANGVLTRNEMQFFYEEQLHRMECMAQEPVLFEDILCQIIDMIKPENDSYITLRDLKGSKLSGSVFNILFNLNKFMAFETRDPFLIRQERENPTLTEWDRFAHREYIRLSMEEDVEDASNGSAEAWDESLEAPF</sequence>
<evidence type="ECO:0000313" key="6">
    <source>
        <dbReference type="RefSeq" id="XP_022746801.1"/>
    </source>
</evidence>
<gene>
    <name evidence="6" type="primary">LOC111296657</name>
</gene>
<dbReference type="PANTHER" id="PTHR14095">
    <property type="entry name" value="PHOSPHATASE 2A REGULATORY SUBUNIT-RELATED"/>
    <property type="match status" value="1"/>
</dbReference>
<dbReference type="InterPro" id="IPR018247">
    <property type="entry name" value="EF_Hand_1_Ca_BS"/>
</dbReference>
<dbReference type="GO" id="GO:0019888">
    <property type="term" value="F:protein phosphatase regulator activity"/>
    <property type="evidence" value="ECO:0007669"/>
    <property type="project" value="TreeGrafter"/>
</dbReference>
<proteinExistence type="predicted"/>
<feature type="domain" description="PP2A regulatory subunit B'' EF-hand" evidence="4">
    <location>
        <begin position="216"/>
        <end position="305"/>
    </location>
</feature>
<organism evidence="5 6">
    <name type="scientific">Durio zibethinus</name>
    <name type="common">Durian</name>
    <dbReference type="NCBI Taxonomy" id="66656"/>
    <lineage>
        <taxon>Eukaryota</taxon>
        <taxon>Viridiplantae</taxon>
        <taxon>Streptophyta</taxon>
        <taxon>Embryophyta</taxon>
        <taxon>Tracheophyta</taxon>
        <taxon>Spermatophyta</taxon>
        <taxon>Magnoliopsida</taxon>
        <taxon>eudicotyledons</taxon>
        <taxon>Gunneridae</taxon>
        <taxon>Pentapetalae</taxon>
        <taxon>rosids</taxon>
        <taxon>malvids</taxon>
        <taxon>Malvales</taxon>
        <taxon>Malvaceae</taxon>
        <taxon>Helicteroideae</taxon>
        <taxon>Durio</taxon>
    </lineage>
</organism>
<name>A0A6P5Z399_DURZI</name>
<dbReference type="PROSITE" id="PS00018">
    <property type="entry name" value="EF_HAND_1"/>
    <property type="match status" value="1"/>
</dbReference>
<dbReference type="RefSeq" id="XP_022746801.1">
    <property type="nucleotide sequence ID" value="XM_022891066.1"/>
</dbReference>
<dbReference type="PANTHER" id="PTHR14095:SF0">
    <property type="entry name" value="MIP22305P"/>
    <property type="match status" value="1"/>
</dbReference>
<feature type="compositionally biased region" description="Low complexity" evidence="3">
    <location>
        <begin position="68"/>
        <end position="80"/>
    </location>
</feature>
<feature type="region of interest" description="Disordered" evidence="3">
    <location>
        <begin position="61"/>
        <end position="117"/>
    </location>
</feature>
<evidence type="ECO:0000256" key="3">
    <source>
        <dbReference type="SAM" id="MobiDB-lite"/>
    </source>
</evidence>
<dbReference type="Gene3D" id="1.10.238.220">
    <property type="match status" value="1"/>
</dbReference>
<dbReference type="FunFam" id="1.10.238.230:FF:000002">
    <property type="entry name" value="Serine/threonine protein phosphatase 2A regulatory subunit B''alpha"/>
    <property type="match status" value="1"/>
</dbReference>
<dbReference type="Gene3D" id="1.10.238.230">
    <property type="match status" value="1"/>
</dbReference>
<dbReference type="FunFam" id="1.10.238.220:FF:000003">
    <property type="entry name" value="Phosphoprotein phosphatase 2A regulatory subunit"/>
    <property type="match status" value="1"/>
</dbReference>
<keyword evidence="2" id="KW-0106">Calcium</keyword>
<dbReference type="AlphaFoldDB" id="A0A6P5Z399"/>
<dbReference type="GO" id="GO:0000159">
    <property type="term" value="C:protein phosphatase type 2A complex"/>
    <property type="evidence" value="ECO:0007669"/>
    <property type="project" value="TreeGrafter"/>
</dbReference>
<reference evidence="6" key="1">
    <citation type="submission" date="2025-08" db="UniProtKB">
        <authorList>
            <consortium name="RefSeq"/>
        </authorList>
    </citation>
    <scope>IDENTIFICATION</scope>
    <source>
        <tissue evidence="6">Fruit stalk</tissue>
    </source>
</reference>
<dbReference type="Proteomes" id="UP000515121">
    <property type="component" value="Unplaced"/>
</dbReference>
<keyword evidence="5" id="KW-1185">Reference proteome</keyword>